<evidence type="ECO:0000256" key="11">
    <source>
        <dbReference type="ARBA" id="ARBA00022842"/>
    </source>
</evidence>
<keyword evidence="13 16" id="KW-0324">Glycolysis</keyword>
<dbReference type="PRINTS" id="PR01050">
    <property type="entry name" value="PYRUVTKNASE"/>
</dbReference>
<dbReference type="HOGENOM" id="CLU_015439_0_2_2"/>
<evidence type="ECO:0000259" key="17">
    <source>
        <dbReference type="Pfam" id="PF00224"/>
    </source>
</evidence>
<dbReference type="GO" id="GO:0030955">
    <property type="term" value="F:potassium ion binding"/>
    <property type="evidence" value="ECO:0007669"/>
    <property type="project" value="UniProtKB-UniRule"/>
</dbReference>
<evidence type="ECO:0000256" key="9">
    <source>
        <dbReference type="ARBA" id="ARBA00022777"/>
    </source>
</evidence>
<dbReference type="InterPro" id="IPR011037">
    <property type="entry name" value="Pyrv_Knase-like_insert_dom_sf"/>
</dbReference>
<evidence type="ECO:0000256" key="10">
    <source>
        <dbReference type="ARBA" id="ARBA00022840"/>
    </source>
</evidence>
<evidence type="ECO:0000256" key="7">
    <source>
        <dbReference type="ARBA" id="ARBA00022723"/>
    </source>
</evidence>
<dbReference type="PANTHER" id="PTHR11817">
    <property type="entry name" value="PYRUVATE KINASE"/>
    <property type="match status" value="1"/>
</dbReference>
<dbReference type="InterPro" id="IPR015795">
    <property type="entry name" value="Pyrv_Knase_C"/>
</dbReference>
<dbReference type="SUPFAM" id="SSF52009">
    <property type="entry name" value="Phosphohistidine domain"/>
    <property type="match status" value="1"/>
</dbReference>
<keyword evidence="12" id="KW-0630">Potassium</keyword>
<dbReference type="eggNOG" id="arCOG04120">
    <property type="taxonomic scope" value="Archaea"/>
</dbReference>
<keyword evidence="14 20" id="KW-0670">Pyruvate</keyword>
<dbReference type="InterPro" id="IPR015806">
    <property type="entry name" value="Pyrv_Knase_insert_dom_sf"/>
</dbReference>
<dbReference type="GeneID" id="14405642"/>
<evidence type="ECO:0000259" key="18">
    <source>
        <dbReference type="Pfam" id="PF00391"/>
    </source>
</evidence>
<dbReference type="InterPro" id="IPR015793">
    <property type="entry name" value="Pyrv_Knase_brl"/>
</dbReference>
<feature type="domain" description="Pyruvate kinase C-terminal" evidence="19">
    <location>
        <begin position="354"/>
        <end position="470"/>
    </location>
</feature>
<keyword evidence="9 16" id="KW-0418">Kinase</keyword>
<evidence type="ECO:0000259" key="19">
    <source>
        <dbReference type="Pfam" id="PF02887"/>
    </source>
</evidence>
<keyword evidence="8" id="KW-0547">Nucleotide-binding</keyword>
<dbReference type="Gene3D" id="2.40.33.10">
    <property type="entry name" value="PK beta-barrel domain-like"/>
    <property type="match status" value="1"/>
</dbReference>
<evidence type="ECO:0000256" key="16">
    <source>
        <dbReference type="RuleBase" id="RU000504"/>
    </source>
</evidence>
<gene>
    <name evidence="20" type="ORF">Natoc_0614</name>
</gene>
<dbReference type="NCBIfam" id="NF004978">
    <property type="entry name" value="PRK06354.1"/>
    <property type="match status" value="1"/>
</dbReference>
<dbReference type="STRING" id="694430.Natoc_0614"/>
<evidence type="ECO:0000256" key="1">
    <source>
        <dbReference type="ARBA" id="ARBA00001946"/>
    </source>
</evidence>
<dbReference type="NCBIfam" id="NF004491">
    <property type="entry name" value="PRK05826.1"/>
    <property type="match status" value="1"/>
</dbReference>
<dbReference type="Proteomes" id="UP000010878">
    <property type="component" value="Chromosome"/>
</dbReference>
<dbReference type="EC" id="2.7.1.40" evidence="5 15"/>
<evidence type="ECO:0000256" key="14">
    <source>
        <dbReference type="ARBA" id="ARBA00023317"/>
    </source>
</evidence>
<evidence type="ECO:0000256" key="2">
    <source>
        <dbReference type="ARBA" id="ARBA00004997"/>
    </source>
</evidence>
<dbReference type="UniPathway" id="UPA00109">
    <property type="reaction ID" value="UER00188"/>
</dbReference>
<dbReference type="InterPro" id="IPR008279">
    <property type="entry name" value="PEP-util_enz_mobile_dom"/>
</dbReference>
<protein>
    <recommendedName>
        <fullName evidence="5 15">Pyruvate kinase</fullName>
        <ecNumber evidence="5 15">2.7.1.40</ecNumber>
    </recommendedName>
</protein>
<keyword evidence="21" id="KW-1185">Reference proteome</keyword>
<name>L0JWJ5_9EURY</name>
<evidence type="ECO:0000256" key="8">
    <source>
        <dbReference type="ARBA" id="ARBA00022741"/>
    </source>
</evidence>
<evidence type="ECO:0000256" key="5">
    <source>
        <dbReference type="ARBA" id="ARBA00012142"/>
    </source>
</evidence>
<evidence type="ECO:0000256" key="6">
    <source>
        <dbReference type="ARBA" id="ARBA00022679"/>
    </source>
</evidence>
<dbReference type="EMBL" id="CP003929">
    <property type="protein sequence ID" value="AGB36474.1"/>
    <property type="molecule type" value="Genomic_DNA"/>
</dbReference>
<comment type="pathway">
    <text evidence="2 16">Carbohydrate degradation; glycolysis; pyruvate from D-glyceraldehyde 3-phosphate: step 5/5.</text>
</comment>
<evidence type="ECO:0000256" key="12">
    <source>
        <dbReference type="ARBA" id="ARBA00022958"/>
    </source>
</evidence>
<dbReference type="Gene3D" id="3.40.1380.20">
    <property type="entry name" value="Pyruvate kinase, C-terminal domain"/>
    <property type="match status" value="1"/>
</dbReference>
<dbReference type="InterPro" id="IPR040442">
    <property type="entry name" value="Pyrv_kinase-like_dom_sf"/>
</dbReference>
<dbReference type="GO" id="GO:0005524">
    <property type="term" value="F:ATP binding"/>
    <property type="evidence" value="ECO:0007669"/>
    <property type="project" value="UniProtKB-KW"/>
</dbReference>
<reference evidence="20 21" key="1">
    <citation type="submission" date="2012-11" db="EMBL/GenBank/DDBJ databases">
        <title>FINISHED of Natronococcus occultus SP4, DSM 3396.</title>
        <authorList>
            <consortium name="DOE Joint Genome Institute"/>
            <person name="Eisen J."/>
            <person name="Huntemann M."/>
            <person name="Wei C.-L."/>
            <person name="Han J."/>
            <person name="Detter J.C."/>
            <person name="Han C."/>
            <person name="Tapia R."/>
            <person name="Chen A."/>
            <person name="Kyrpides N."/>
            <person name="Mavromatis K."/>
            <person name="Markowitz V."/>
            <person name="Szeto E."/>
            <person name="Ivanova N."/>
            <person name="Mikhailova N."/>
            <person name="Ovchinnikova G."/>
            <person name="Pagani I."/>
            <person name="Pati A."/>
            <person name="Goodwin L."/>
            <person name="Nordberg H.P."/>
            <person name="Cantor M.N."/>
            <person name="Hua S.X."/>
            <person name="Woyke T."/>
            <person name="Eisen J."/>
            <person name="Klenk H.-P."/>
            <person name="Klenk H.-P."/>
        </authorList>
    </citation>
    <scope>NUCLEOTIDE SEQUENCE [LARGE SCALE GENOMIC DNA]</scope>
    <source>
        <strain evidence="20 21">SP4</strain>
    </source>
</reference>
<keyword evidence="7" id="KW-0479">Metal-binding</keyword>
<dbReference type="InterPro" id="IPR036918">
    <property type="entry name" value="Pyrv_Knase_C_sf"/>
</dbReference>
<evidence type="ECO:0000256" key="3">
    <source>
        <dbReference type="ARBA" id="ARBA00006237"/>
    </source>
</evidence>
<dbReference type="InterPro" id="IPR015813">
    <property type="entry name" value="Pyrv/PenolPyrv_kinase-like_dom"/>
</dbReference>
<dbReference type="GO" id="GO:0000287">
    <property type="term" value="F:magnesium ion binding"/>
    <property type="evidence" value="ECO:0007669"/>
    <property type="project" value="UniProtKB-UniRule"/>
</dbReference>
<dbReference type="OrthoDB" id="56298at2157"/>
<dbReference type="eggNOG" id="arCOG01112">
    <property type="taxonomic scope" value="Archaea"/>
</dbReference>
<proteinExistence type="inferred from homology"/>
<dbReference type="GO" id="GO:0016301">
    <property type="term" value="F:kinase activity"/>
    <property type="evidence" value="ECO:0007669"/>
    <property type="project" value="UniProtKB-KW"/>
</dbReference>
<keyword evidence="6 16" id="KW-0808">Transferase</keyword>
<accession>L0JWJ5</accession>
<comment type="cofactor">
    <cofactor evidence="1">
        <name>Mg(2+)</name>
        <dbReference type="ChEBI" id="CHEBI:18420"/>
    </cofactor>
</comment>
<dbReference type="Pfam" id="PF00391">
    <property type="entry name" value="PEP-utilizers"/>
    <property type="match status" value="1"/>
</dbReference>
<comment type="catalytic activity">
    <reaction evidence="16">
        <text>pyruvate + ATP = phosphoenolpyruvate + ADP + H(+)</text>
        <dbReference type="Rhea" id="RHEA:18157"/>
        <dbReference type="ChEBI" id="CHEBI:15361"/>
        <dbReference type="ChEBI" id="CHEBI:15378"/>
        <dbReference type="ChEBI" id="CHEBI:30616"/>
        <dbReference type="ChEBI" id="CHEBI:58702"/>
        <dbReference type="ChEBI" id="CHEBI:456216"/>
        <dbReference type="EC" id="2.7.1.40"/>
    </reaction>
</comment>
<dbReference type="RefSeq" id="WP_015319928.1">
    <property type="nucleotide sequence ID" value="NC_019974.1"/>
</dbReference>
<keyword evidence="11 16" id="KW-0460">Magnesium</keyword>
<dbReference type="SUPFAM" id="SSF51621">
    <property type="entry name" value="Phosphoenolpyruvate/pyruvate domain"/>
    <property type="match status" value="1"/>
</dbReference>
<evidence type="ECO:0000256" key="13">
    <source>
        <dbReference type="ARBA" id="ARBA00023152"/>
    </source>
</evidence>
<dbReference type="SUPFAM" id="SSF50800">
    <property type="entry name" value="PK beta-barrel domain-like"/>
    <property type="match status" value="1"/>
</dbReference>
<feature type="domain" description="PEP-utilising enzyme mobile" evidence="18">
    <location>
        <begin position="503"/>
        <end position="572"/>
    </location>
</feature>
<evidence type="ECO:0000256" key="15">
    <source>
        <dbReference type="NCBIfam" id="TIGR01064"/>
    </source>
</evidence>
<dbReference type="GO" id="GO:0004743">
    <property type="term" value="F:pyruvate kinase activity"/>
    <property type="evidence" value="ECO:0007669"/>
    <property type="project" value="UniProtKB-UniRule"/>
</dbReference>
<evidence type="ECO:0000313" key="21">
    <source>
        <dbReference type="Proteomes" id="UP000010878"/>
    </source>
</evidence>
<dbReference type="Pfam" id="PF02887">
    <property type="entry name" value="PK_C"/>
    <property type="match status" value="1"/>
</dbReference>
<dbReference type="SUPFAM" id="SSF52935">
    <property type="entry name" value="PK C-terminal domain-like"/>
    <property type="match status" value="1"/>
</dbReference>
<dbReference type="NCBIfam" id="TIGR01064">
    <property type="entry name" value="pyruv_kin"/>
    <property type="match status" value="1"/>
</dbReference>
<dbReference type="InterPro" id="IPR036637">
    <property type="entry name" value="Phosphohistidine_dom_sf"/>
</dbReference>
<sequence length="586" mass="62003">MRNAKIVCTLGPASDDRGTIASLADAGMSVARLNASHGSLEDRATLIDRVRAVDEQSDDPVAVMLDMKGPEVRTAPLPDDETVTLETGSEIEFVEGEDASPDRVGLSLPIEEVEAGDRILLDDGLIETTVLERSAGVVRARVDTGGELGGRKGVNVPGVDLDLDIVTDSDRKDLELGAEKEVDFVAASFVRDAEDVYEVSEVLEELGAEDVPIISKIERAGAVENLDEIIDASYGIMVARGDLGVECPMEDVPMIQKRIIRKCHEAGSPVITATEMLDSMVHARRPTRAEASDVANAVLDGTDGVMLSAETAIGDHPTEVVDAMDSIVREVENSEEYAETLEQRVPTAGEARTDALARSARYMARDVGADAIVAATESGYTALKTAKYRPGVPVVASTPNDDVRRRLALSWGVTPLYARVSDQGADAVVEKAVQAALDAGVADSGDTVVVLCGMMTDLEGANTTNMMKVHVAADALTTGRVVVEGRTTGPIARLHSGDLSTIPDGAIVALESEFDDEFEGDLDRLGGIVNAQRGMTGYPALVAREMDVPMISGADVDELEDGATVTLDAERGVVYGGSIGDRTERN</sequence>
<keyword evidence="10" id="KW-0067">ATP-binding</keyword>
<organism evidence="20 21">
    <name type="scientific">Natronococcus occultus SP4</name>
    <dbReference type="NCBI Taxonomy" id="694430"/>
    <lineage>
        <taxon>Archaea</taxon>
        <taxon>Methanobacteriati</taxon>
        <taxon>Methanobacteriota</taxon>
        <taxon>Stenosarchaea group</taxon>
        <taxon>Halobacteria</taxon>
        <taxon>Halobacteriales</taxon>
        <taxon>Natrialbaceae</taxon>
        <taxon>Natronococcus</taxon>
    </lineage>
</organism>
<dbReference type="Pfam" id="PF00224">
    <property type="entry name" value="PK"/>
    <property type="match status" value="1"/>
</dbReference>
<dbReference type="Gene3D" id="3.50.30.10">
    <property type="entry name" value="Phosphohistidine domain"/>
    <property type="match status" value="1"/>
</dbReference>
<comment type="similarity">
    <text evidence="4 16">Belongs to the pyruvate kinase family.</text>
</comment>
<dbReference type="InterPro" id="IPR001697">
    <property type="entry name" value="Pyr_Knase"/>
</dbReference>
<dbReference type="AlphaFoldDB" id="L0JWJ5"/>
<feature type="domain" description="Pyruvate kinase barrel" evidence="17">
    <location>
        <begin position="1"/>
        <end position="321"/>
    </location>
</feature>
<comment type="similarity">
    <text evidence="3">In the C-terminal section; belongs to the PEP-utilizing enzyme family.</text>
</comment>
<evidence type="ECO:0000256" key="4">
    <source>
        <dbReference type="ARBA" id="ARBA00008663"/>
    </source>
</evidence>
<dbReference type="KEGG" id="nou:Natoc_0614"/>
<dbReference type="Gene3D" id="3.20.20.60">
    <property type="entry name" value="Phosphoenolpyruvate-binding domains"/>
    <property type="match status" value="1"/>
</dbReference>
<evidence type="ECO:0000313" key="20">
    <source>
        <dbReference type="EMBL" id="AGB36474.1"/>
    </source>
</evidence>